<keyword evidence="5 7" id="KW-0472">Membrane</keyword>
<dbReference type="GO" id="GO:0010043">
    <property type="term" value="P:response to zinc ion"/>
    <property type="evidence" value="ECO:0007669"/>
    <property type="project" value="TreeGrafter"/>
</dbReference>
<comment type="subcellular location">
    <subcellularLocation>
        <location evidence="6">Cell membrane</location>
        <topology evidence="6">Multi-pass membrane protein</topology>
    </subcellularLocation>
    <subcellularLocation>
        <location evidence="1">Membrane</location>
        <topology evidence="1">Multi-pass membrane protein</topology>
    </subcellularLocation>
</comment>
<dbReference type="AlphaFoldDB" id="A0A7C3FXK5"/>
<reference evidence="8" key="1">
    <citation type="journal article" date="2020" name="mSystems">
        <title>Genome- and Community-Level Interaction Insights into Carbon Utilization and Element Cycling Functions of Hydrothermarchaeota in Hydrothermal Sediment.</title>
        <authorList>
            <person name="Zhou Z."/>
            <person name="Liu Y."/>
            <person name="Xu W."/>
            <person name="Pan J."/>
            <person name="Luo Z.H."/>
            <person name="Li M."/>
        </authorList>
    </citation>
    <scope>NUCLEOTIDE SEQUENCE [LARGE SCALE GENOMIC DNA]</scope>
    <source>
        <strain evidence="8">HyVt-507</strain>
    </source>
</reference>
<feature type="transmembrane region" description="Helical" evidence="7">
    <location>
        <begin position="61"/>
        <end position="78"/>
    </location>
</feature>
<comment type="similarity">
    <text evidence="2 6">Belongs to the ABC-3 integral membrane protein family.</text>
</comment>
<feature type="transmembrane region" description="Helical" evidence="7">
    <location>
        <begin position="33"/>
        <end position="55"/>
    </location>
</feature>
<evidence type="ECO:0000313" key="8">
    <source>
        <dbReference type="EMBL" id="HFB53431.1"/>
    </source>
</evidence>
<evidence type="ECO:0000256" key="1">
    <source>
        <dbReference type="ARBA" id="ARBA00004141"/>
    </source>
</evidence>
<feature type="transmembrane region" description="Helical" evidence="7">
    <location>
        <begin position="6"/>
        <end position="26"/>
    </location>
</feature>
<dbReference type="InterPro" id="IPR037294">
    <property type="entry name" value="ABC_BtuC-like"/>
</dbReference>
<feature type="transmembrane region" description="Helical" evidence="7">
    <location>
        <begin position="197"/>
        <end position="219"/>
    </location>
</feature>
<evidence type="ECO:0000256" key="6">
    <source>
        <dbReference type="RuleBase" id="RU003943"/>
    </source>
</evidence>
<proteinExistence type="inferred from homology"/>
<dbReference type="GO" id="GO:0055085">
    <property type="term" value="P:transmembrane transport"/>
    <property type="evidence" value="ECO:0007669"/>
    <property type="project" value="InterPro"/>
</dbReference>
<dbReference type="InterPro" id="IPR001626">
    <property type="entry name" value="ABC_TroCD"/>
</dbReference>
<dbReference type="SUPFAM" id="SSF81345">
    <property type="entry name" value="ABC transporter involved in vitamin B12 uptake, BtuC"/>
    <property type="match status" value="1"/>
</dbReference>
<keyword evidence="4 7" id="KW-1133">Transmembrane helix</keyword>
<name>A0A7C3FXK5_9BACT</name>
<feature type="transmembrane region" description="Helical" evidence="7">
    <location>
        <begin position="158"/>
        <end position="185"/>
    </location>
</feature>
<evidence type="ECO:0000256" key="5">
    <source>
        <dbReference type="ARBA" id="ARBA00023136"/>
    </source>
</evidence>
<accession>A0A7C3FXK5</accession>
<protein>
    <submittedName>
        <fullName evidence="8">Manganese transporter</fullName>
    </submittedName>
</protein>
<evidence type="ECO:0000256" key="4">
    <source>
        <dbReference type="ARBA" id="ARBA00022989"/>
    </source>
</evidence>
<comment type="caution">
    <text evidence="8">The sequence shown here is derived from an EMBL/GenBank/DDBJ whole genome shotgun (WGS) entry which is preliminary data.</text>
</comment>
<evidence type="ECO:0000256" key="3">
    <source>
        <dbReference type="ARBA" id="ARBA00022692"/>
    </source>
</evidence>
<evidence type="ECO:0000256" key="2">
    <source>
        <dbReference type="ARBA" id="ARBA00008034"/>
    </source>
</evidence>
<dbReference type="GO" id="GO:0043190">
    <property type="term" value="C:ATP-binding cassette (ABC) transporter complex"/>
    <property type="evidence" value="ECO:0007669"/>
    <property type="project" value="InterPro"/>
</dbReference>
<keyword evidence="3 6" id="KW-0812">Transmembrane</keyword>
<keyword evidence="6" id="KW-0813">Transport</keyword>
<gene>
    <name evidence="8" type="ORF">ENJ67_01750</name>
</gene>
<dbReference type="EMBL" id="DRNH01000089">
    <property type="protein sequence ID" value="HFB53431.1"/>
    <property type="molecule type" value="Genomic_DNA"/>
</dbReference>
<feature type="transmembrane region" description="Helical" evidence="7">
    <location>
        <begin position="85"/>
        <end position="105"/>
    </location>
</feature>
<dbReference type="Proteomes" id="UP000886390">
    <property type="component" value="Unassembled WGS sequence"/>
</dbReference>
<dbReference type="Pfam" id="PF00950">
    <property type="entry name" value="ABC-3"/>
    <property type="match status" value="1"/>
</dbReference>
<organism evidence="8">
    <name type="scientific">Sulfurimonas autotrophica</name>
    <dbReference type="NCBI Taxonomy" id="202747"/>
    <lineage>
        <taxon>Bacteria</taxon>
        <taxon>Pseudomonadati</taxon>
        <taxon>Campylobacterota</taxon>
        <taxon>Epsilonproteobacteria</taxon>
        <taxon>Campylobacterales</taxon>
        <taxon>Sulfurimonadaceae</taxon>
        <taxon>Sulfurimonas</taxon>
    </lineage>
</organism>
<feature type="transmembrane region" description="Helical" evidence="7">
    <location>
        <begin position="225"/>
        <end position="243"/>
    </location>
</feature>
<dbReference type="PANTHER" id="PTHR30477:SF19">
    <property type="entry name" value="METAL ABC TRANSPORTER PERMEASE"/>
    <property type="match status" value="1"/>
</dbReference>
<dbReference type="PANTHER" id="PTHR30477">
    <property type="entry name" value="ABC-TRANSPORTER METAL-BINDING PROTEIN"/>
    <property type="match status" value="1"/>
</dbReference>
<sequence length="255" mass="27793">MQIVELLWPAFVLAILLVYIHTIFGVEIIRRGVIFTDLAIGQVAAIGMALSVAFLDGAYQTALTLLFAVTAAVIIAWATKNVKNVEAFIGLLYALGISSIMLVLAKSAEGMELFSKLSAADILFTSSSDVYKDLAIYIPISLVMFFIYPRTKGVTKELIFFIMLALTVTSSVQSAGVLVVFALLIAPAYAGIVQKRFSPLLFAWVFGSVAIIIALYGSYTFDMPTGYTIIFVTVLVSLLFVVYKNVRSNLSQKLQ</sequence>
<evidence type="ECO:0000256" key="7">
    <source>
        <dbReference type="SAM" id="Phobius"/>
    </source>
</evidence>